<dbReference type="EMBL" id="CADILG010000013">
    <property type="protein sequence ID" value="CAB3860467.1"/>
    <property type="molecule type" value="Genomic_DNA"/>
</dbReference>
<organism evidence="1 2">
    <name type="scientific">Achromobacter anxifer</name>
    <dbReference type="NCBI Taxonomy" id="1287737"/>
    <lineage>
        <taxon>Bacteria</taxon>
        <taxon>Pseudomonadati</taxon>
        <taxon>Pseudomonadota</taxon>
        <taxon>Betaproteobacteria</taxon>
        <taxon>Burkholderiales</taxon>
        <taxon>Alcaligenaceae</taxon>
        <taxon>Achromobacter</taxon>
    </lineage>
</organism>
<evidence type="ECO:0000313" key="1">
    <source>
        <dbReference type="EMBL" id="CAB3860467.1"/>
    </source>
</evidence>
<protein>
    <submittedName>
        <fullName evidence="1">Uncharacterized protein</fullName>
    </submittedName>
</protein>
<keyword evidence="2" id="KW-1185">Reference proteome</keyword>
<sequence>MVATDDPSLSATVAVMEVEPPLPPTLPLLPTMVCGPLPPLPPWPITTMPPDSPARLAGCGTELLETDTLPWLKTATALKPPPSPPSSLPSLEV</sequence>
<name>A0A6S7CQC6_9BURK</name>
<dbReference type="AlphaFoldDB" id="A0A6S7CQC6"/>
<proteinExistence type="predicted"/>
<reference evidence="1 2" key="1">
    <citation type="submission" date="2020-04" db="EMBL/GenBank/DDBJ databases">
        <authorList>
            <person name="De Canck E."/>
        </authorList>
    </citation>
    <scope>NUCLEOTIDE SEQUENCE [LARGE SCALE GENOMIC DNA]</scope>
    <source>
        <strain evidence="1 2">LMG 26858</strain>
    </source>
</reference>
<accession>A0A6S7CQC6</accession>
<evidence type="ECO:0000313" key="2">
    <source>
        <dbReference type="Proteomes" id="UP000494117"/>
    </source>
</evidence>
<dbReference type="Proteomes" id="UP000494117">
    <property type="component" value="Unassembled WGS sequence"/>
</dbReference>
<gene>
    <name evidence="1" type="ORF">LMG26858_02192</name>
</gene>